<gene>
    <name evidence="3" type="ORF">EZJ58_2301</name>
</gene>
<dbReference type="SUPFAM" id="SSF103515">
    <property type="entry name" value="Autotransporter"/>
    <property type="match status" value="1"/>
</dbReference>
<dbReference type="Proteomes" id="UP000294555">
    <property type="component" value="Unassembled WGS sequence"/>
</dbReference>
<dbReference type="RefSeq" id="WP_132922989.1">
    <property type="nucleotide sequence ID" value="NZ_SJOI01000001.1"/>
</dbReference>
<dbReference type="AlphaFoldDB" id="A0A4R1NER3"/>
<protein>
    <submittedName>
        <fullName evidence="3">Autotransporter family porin</fullName>
    </submittedName>
</protein>
<comment type="caution">
    <text evidence="3">The sequence shown here is derived from an EMBL/GenBank/DDBJ whole genome shotgun (WGS) entry which is preliminary data.</text>
</comment>
<dbReference type="GO" id="GO:0019867">
    <property type="term" value="C:outer membrane"/>
    <property type="evidence" value="ECO:0007669"/>
    <property type="project" value="InterPro"/>
</dbReference>
<feature type="domain" description="Autotransporter" evidence="2">
    <location>
        <begin position="577"/>
        <end position="862"/>
    </location>
</feature>
<feature type="region of interest" description="Disordered" evidence="1">
    <location>
        <begin position="502"/>
        <end position="531"/>
    </location>
</feature>
<dbReference type="PANTHER" id="PTHR12338:SF5">
    <property type="entry name" value="ANTIGEN 43-RELATED"/>
    <property type="match status" value="1"/>
</dbReference>
<keyword evidence="4" id="KW-1185">Reference proteome</keyword>
<evidence type="ECO:0000256" key="1">
    <source>
        <dbReference type="SAM" id="MobiDB-lite"/>
    </source>
</evidence>
<accession>A0A4R1NER3</accession>
<dbReference type="Pfam" id="PF03797">
    <property type="entry name" value="Autotransporter"/>
    <property type="match status" value="1"/>
</dbReference>
<dbReference type="Gene3D" id="2.160.20.20">
    <property type="match status" value="1"/>
</dbReference>
<dbReference type="InterPro" id="IPR012332">
    <property type="entry name" value="Autotransporter_pectin_lyase_C"/>
</dbReference>
<dbReference type="Gene3D" id="2.40.128.130">
    <property type="entry name" value="Autotransporter beta-domain"/>
    <property type="match status" value="1"/>
</dbReference>
<dbReference type="EMBL" id="SJOI01000001">
    <property type="protein sequence ID" value="TCL04191.1"/>
    <property type="molecule type" value="Genomic_DNA"/>
</dbReference>
<name>A0A4R1NER3_9GAMM</name>
<dbReference type="Pfam" id="PF18883">
    <property type="entry name" value="AC_1"/>
    <property type="match status" value="1"/>
</dbReference>
<proteinExistence type="predicted"/>
<dbReference type="PROSITE" id="PS51208">
    <property type="entry name" value="AUTOTRANSPORTER"/>
    <property type="match status" value="1"/>
</dbReference>
<dbReference type="InterPro" id="IPR011050">
    <property type="entry name" value="Pectin_lyase_fold/virulence"/>
</dbReference>
<dbReference type="InterPro" id="IPR006315">
    <property type="entry name" value="OM_autotransptr_brl_dom"/>
</dbReference>
<dbReference type="CDD" id="cd01344">
    <property type="entry name" value="PL2_Passenger_AT"/>
    <property type="match status" value="1"/>
</dbReference>
<reference evidence="3 4" key="1">
    <citation type="submission" date="2019-02" db="EMBL/GenBank/DDBJ databases">
        <title>Investigation of anaerobic lignin degradation for improved lignocellulosic biofuels.</title>
        <authorList>
            <person name="Deangelis K."/>
        </authorList>
    </citation>
    <scope>NUCLEOTIDE SEQUENCE [LARGE SCALE GENOMIC DNA]</scope>
    <source>
        <strain evidence="3 4">159R</strain>
    </source>
</reference>
<dbReference type="OrthoDB" id="6053567at2"/>
<evidence type="ECO:0000313" key="3">
    <source>
        <dbReference type="EMBL" id="TCL04191.1"/>
    </source>
</evidence>
<dbReference type="InterPro" id="IPR036709">
    <property type="entry name" value="Autotransporte_beta_dom_sf"/>
</dbReference>
<dbReference type="InterPro" id="IPR043990">
    <property type="entry name" value="AC_1"/>
</dbReference>
<dbReference type="InterPro" id="IPR050909">
    <property type="entry name" value="Bact_Autotransporter_VF"/>
</dbReference>
<organism evidence="3 4">
    <name type="scientific">Sodalis ligni</name>
    <dbReference type="NCBI Taxonomy" id="2697027"/>
    <lineage>
        <taxon>Bacteria</taxon>
        <taxon>Pseudomonadati</taxon>
        <taxon>Pseudomonadota</taxon>
        <taxon>Gammaproteobacteria</taxon>
        <taxon>Enterobacterales</taxon>
        <taxon>Bruguierivoracaceae</taxon>
        <taxon>Sodalis</taxon>
    </lineage>
</organism>
<evidence type="ECO:0000259" key="2">
    <source>
        <dbReference type="PROSITE" id="PS51208"/>
    </source>
</evidence>
<dbReference type="SMART" id="SM00869">
    <property type="entry name" value="Autotransporter"/>
    <property type="match status" value="1"/>
</dbReference>
<dbReference type="SUPFAM" id="SSF51126">
    <property type="entry name" value="Pectin lyase-like"/>
    <property type="match status" value="1"/>
</dbReference>
<evidence type="ECO:0000313" key="4">
    <source>
        <dbReference type="Proteomes" id="UP000294555"/>
    </source>
</evidence>
<dbReference type="InterPro" id="IPR005546">
    <property type="entry name" value="Autotransporte_beta"/>
</dbReference>
<dbReference type="PANTHER" id="PTHR12338">
    <property type="entry name" value="AUTOTRANSPORTER"/>
    <property type="match status" value="1"/>
</dbReference>
<dbReference type="NCBIfam" id="TIGR01414">
    <property type="entry name" value="autotrans_barl"/>
    <property type="match status" value="1"/>
</dbReference>
<sequence length="862" mass="89235">MTNKVNSLATAHLDAATILIDQVIPFQSNAKNKFNIITAALALSVLAIPEKARAACFTAADGVSIICDASSVQTTTVGTGPGLNNVNVNVLPSARIDTGELAAISLDSNADITLGNGAAVQNTTTAGSGSGLWGKGGNIIEFNDNTLLTVNKGAQVLALGRELAFENNAVHVHGSGNTIINHGLIHSAAGPAIRFESNTGINIVDNYGTISMSMPFKIVMDSEYTHTSIAIINRAGGEILGAILLGRGDTSVTLEAGSSINGSIFGGGGNNSLILDGMAGSSQALGFGTGYIRGFQTLTKNGAGEWSIPIDIDTFASGAPMALGINDGRLTLTGKNTNSGNTAISGGTLAAGAVNAFSPRSAYSVAPAGTMDLMGFDQSISHVTNAGAIKLNGSNGTELNITGDYVGDNGRVIFNAKLTGDAAYTDRLIIGGDTSGTTEVVVNNIGGRGRAIANVVELISVGGASDGDFKQAGRIVAGAYDYTLKRGAGAYAANWYLTRSTAAPRPVPGGPGTEMPGAGDQDNDGQGTGEAHFEPEEMIERPEDGAYAANLAAANTLFSAGLDTRPGTTAYIDPITGEQRTTSLWMINTGGHNRFTDGSGQLKTQGNRYVLQMGGDIGRWSSNSIDSFRLGVMGGYGRARSNTASRVSGYGAKGSVNGYSIGLYGTWHADAAGRSGLYIDGWTQYGWFDNTVAGQDLASENYTSKGFTASLESGYAFNVGEDPAKNATYHIQPKAQAIWMNVRANNHTETGGTQITGNGNGNIQTRLGIKAFMNACSERDKGKDRLFQPFIEANWVHNSKNFGSSLDDITINASGAANIGELKLGVNGRLNKNFNISGSVGQQVGNKGYSDTAGMLGIKYLF</sequence>